<organism evidence="1 2">
    <name type="scientific">Actinokineospora soli</name>
    <dbReference type="NCBI Taxonomy" id="1048753"/>
    <lineage>
        <taxon>Bacteria</taxon>
        <taxon>Bacillati</taxon>
        <taxon>Actinomycetota</taxon>
        <taxon>Actinomycetes</taxon>
        <taxon>Pseudonocardiales</taxon>
        <taxon>Pseudonocardiaceae</taxon>
        <taxon>Actinokineospora</taxon>
    </lineage>
</organism>
<name>A0ABW2TVV1_9PSEU</name>
<proteinExistence type="predicted"/>
<evidence type="ECO:0008006" key="3">
    <source>
        <dbReference type="Google" id="ProtNLM"/>
    </source>
</evidence>
<keyword evidence="2" id="KW-1185">Reference proteome</keyword>
<comment type="caution">
    <text evidence="1">The sequence shown here is derived from an EMBL/GenBank/DDBJ whole genome shotgun (WGS) entry which is preliminary data.</text>
</comment>
<sequence>MSEKWPDLPIVASVDLPPLAGGQDEILWPCLLDLSEHLAQPHAVIGGVMVFLHGAAAGRQPARVTKDVDVLFDVGIVPTSLRDAVAVLAGLDYRVDPASPDDSTHRYLGPNGEVVDILAPAGLRPPPDLTTTPPGRTVAVYGGLSALQNRVVISASYRGRTQEVVVPDLPRAITIKCAAHRVQARDRPAEAYRSRHLVDIAFLLSLVTDIDETIDSLVHESFADITALDDRNHPAWASADPQREDARLVWSELRKQ</sequence>
<dbReference type="Proteomes" id="UP001596512">
    <property type="component" value="Unassembled WGS sequence"/>
</dbReference>
<accession>A0ABW2TVV1</accession>
<evidence type="ECO:0000313" key="1">
    <source>
        <dbReference type="EMBL" id="MFC7617947.1"/>
    </source>
</evidence>
<dbReference type="EMBL" id="JBHTEY010000004">
    <property type="protein sequence ID" value="MFC7617947.1"/>
    <property type="molecule type" value="Genomic_DNA"/>
</dbReference>
<protein>
    <recommendedName>
        <fullName evidence="3">Nucleotidyl transferase AbiEii toxin, Type IV TA system</fullName>
    </recommendedName>
</protein>
<gene>
    <name evidence="1" type="ORF">ACFQV2_35630</name>
</gene>
<reference evidence="2" key="1">
    <citation type="journal article" date="2019" name="Int. J. Syst. Evol. Microbiol.">
        <title>The Global Catalogue of Microorganisms (GCM) 10K type strain sequencing project: providing services to taxonomists for standard genome sequencing and annotation.</title>
        <authorList>
            <consortium name="The Broad Institute Genomics Platform"/>
            <consortium name="The Broad Institute Genome Sequencing Center for Infectious Disease"/>
            <person name="Wu L."/>
            <person name="Ma J."/>
        </authorList>
    </citation>
    <scope>NUCLEOTIDE SEQUENCE [LARGE SCALE GENOMIC DNA]</scope>
    <source>
        <strain evidence="2">JCM 17695</strain>
    </source>
</reference>
<evidence type="ECO:0000313" key="2">
    <source>
        <dbReference type="Proteomes" id="UP001596512"/>
    </source>
</evidence>